<dbReference type="EMBL" id="LK033194">
    <property type="protein sequence ID" value="CDY53378.1"/>
    <property type="molecule type" value="Genomic_DNA"/>
</dbReference>
<dbReference type="PaxDb" id="3708-A0A078IWJ6"/>
<organism evidence="2 3">
    <name type="scientific">Brassica napus</name>
    <name type="common">Rape</name>
    <dbReference type="NCBI Taxonomy" id="3708"/>
    <lineage>
        <taxon>Eukaryota</taxon>
        <taxon>Viridiplantae</taxon>
        <taxon>Streptophyta</taxon>
        <taxon>Embryophyta</taxon>
        <taxon>Tracheophyta</taxon>
        <taxon>Spermatophyta</taxon>
        <taxon>Magnoliopsida</taxon>
        <taxon>eudicotyledons</taxon>
        <taxon>Gunneridae</taxon>
        <taxon>Pentapetalae</taxon>
        <taxon>rosids</taxon>
        <taxon>malvids</taxon>
        <taxon>Brassicales</taxon>
        <taxon>Brassicaceae</taxon>
        <taxon>Brassiceae</taxon>
        <taxon>Brassica</taxon>
    </lineage>
</organism>
<name>A0A078IWJ6_BRANA</name>
<evidence type="ECO:0000256" key="1">
    <source>
        <dbReference type="SAM" id="MobiDB-lite"/>
    </source>
</evidence>
<protein>
    <submittedName>
        <fullName evidence="2">BnaC03g75440D protein</fullName>
    </submittedName>
</protein>
<proteinExistence type="predicted"/>
<feature type="region of interest" description="Disordered" evidence="1">
    <location>
        <begin position="119"/>
        <end position="146"/>
    </location>
</feature>
<gene>
    <name evidence="2" type="primary">BnaC03g75440D</name>
    <name evidence="2" type="ORF">GSBRNA2T00010530001</name>
</gene>
<dbReference type="AlphaFoldDB" id="A0A078IWJ6"/>
<dbReference type="Proteomes" id="UP000028999">
    <property type="component" value="Unassembled WGS sequence"/>
</dbReference>
<accession>A0A078IWJ6</accession>
<dbReference type="Gramene" id="CDY53378">
    <property type="protein sequence ID" value="CDY53378"/>
    <property type="gene ID" value="GSBRNA2T00010530001"/>
</dbReference>
<keyword evidence="3" id="KW-1185">Reference proteome</keyword>
<evidence type="ECO:0000313" key="3">
    <source>
        <dbReference type="Proteomes" id="UP000028999"/>
    </source>
</evidence>
<sequence length="162" mass="18557">MLNFDKYPANERCFIFPAKERILGADGSFPTPPLLAFLSAKGKRNIQENILKQICFEYSEIFPRCDGDLENERVDNIVKAMFSPGWVWEQSHWPLVGTKPWTNVNVEIHTMKIEAGEMVRSKKAVSPSRTESEAESHKKARESHSLDRETMKAYIVVWPAGM</sequence>
<feature type="compositionally biased region" description="Basic and acidic residues" evidence="1">
    <location>
        <begin position="130"/>
        <end position="146"/>
    </location>
</feature>
<evidence type="ECO:0000313" key="2">
    <source>
        <dbReference type="EMBL" id="CDY53378.1"/>
    </source>
</evidence>
<reference evidence="2 3" key="1">
    <citation type="journal article" date="2014" name="Science">
        <title>Plant genetics. Early allopolyploid evolution in the post-Neolithic Brassica napus oilseed genome.</title>
        <authorList>
            <person name="Chalhoub B."/>
            <person name="Denoeud F."/>
            <person name="Liu S."/>
            <person name="Parkin I.A."/>
            <person name="Tang H."/>
            <person name="Wang X."/>
            <person name="Chiquet J."/>
            <person name="Belcram H."/>
            <person name="Tong C."/>
            <person name="Samans B."/>
            <person name="Correa M."/>
            <person name="Da Silva C."/>
            <person name="Just J."/>
            <person name="Falentin C."/>
            <person name="Koh C.S."/>
            <person name="Le Clainche I."/>
            <person name="Bernard M."/>
            <person name="Bento P."/>
            <person name="Noel B."/>
            <person name="Labadie K."/>
            <person name="Alberti A."/>
            <person name="Charles M."/>
            <person name="Arnaud D."/>
            <person name="Guo H."/>
            <person name="Daviaud C."/>
            <person name="Alamery S."/>
            <person name="Jabbari K."/>
            <person name="Zhao M."/>
            <person name="Edger P.P."/>
            <person name="Chelaifa H."/>
            <person name="Tack D."/>
            <person name="Lassalle G."/>
            <person name="Mestiri I."/>
            <person name="Schnel N."/>
            <person name="Le Paslier M.C."/>
            <person name="Fan G."/>
            <person name="Renault V."/>
            <person name="Bayer P.E."/>
            <person name="Golicz A.A."/>
            <person name="Manoli S."/>
            <person name="Lee T.H."/>
            <person name="Thi V.H."/>
            <person name="Chalabi S."/>
            <person name="Hu Q."/>
            <person name="Fan C."/>
            <person name="Tollenaere R."/>
            <person name="Lu Y."/>
            <person name="Battail C."/>
            <person name="Shen J."/>
            <person name="Sidebottom C.H."/>
            <person name="Wang X."/>
            <person name="Canaguier A."/>
            <person name="Chauveau A."/>
            <person name="Berard A."/>
            <person name="Deniot G."/>
            <person name="Guan M."/>
            <person name="Liu Z."/>
            <person name="Sun F."/>
            <person name="Lim Y.P."/>
            <person name="Lyons E."/>
            <person name="Town C.D."/>
            <person name="Bancroft I."/>
            <person name="Wang X."/>
            <person name="Meng J."/>
            <person name="Ma J."/>
            <person name="Pires J.C."/>
            <person name="King G.J."/>
            <person name="Brunel D."/>
            <person name="Delourme R."/>
            <person name="Renard M."/>
            <person name="Aury J.M."/>
            <person name="Adams K.L."/>
            <person name="Batley J."/>
            <person name="Snowdon R.J."/>
            <person name="Tost J."/>
            <person name="Edwards D."/>
            <person name="Zhou Y."/>
            <person name="Hua W."/>
            <person name="Sharpe A.G."/>
            <person name="Paterson A.H."/>
            <person name="Guan C."/>
            <person name="Wincker P."/>
        </authorList>
    </citation>
    <scope>NUCLEOTIDE SEQUENCE [LARGE SCALE GENOMIC DNA]</scope>
    <source>
        <strain evidence="3">cv. Darmor-bzh</strain>
    </source>
</reference>